<evidence type="ECO:0000256" key="3">
    <source>
        <dbReference type="ARBA" id="ARBA00022692"/>
    </source>
</evidence>
<protein>
    <recommendedName>
        <fullName evidence="10">Peroxisomal membrane protein 2</fullName>
    </recommendedName>
</protein>
<dbReference type="GO" id="GO:0005737">
    <property type="term" value="C:cytoplasm"/>
    <property type="evidence" value="ECO:0007669"/>
    <property type="project" value="TreeGrafter"/>
</dbReference>
<dbReference type="OrthoDB" id="430207at2759"/>
<keyword evidence="7" id="KW-0732">Signal</keyword>
<dbReference type="STRING" id="1169540.A0A0G4G6P1"/>
<evidence type="ECO:0000256" key="7">
    <source>
        <dbReference type="SAM" id="SignalP"/>
    </source>
</evidence>
<evidence type="ECO:0000313" key="9">
    <source>
        <dbReference type="Proteomes" id="UP000041254"/>
    </source>
</evidence>
<keyword evidence="3" id="KW-0812">Transmembrane</keyword>
<gene>
    <name evidence="8" type="ORF">Vbra_4534</name>
</gene>
<dbReference type="EMBL" id="CDMY01000576">
    <property type="protein sequence ID" value="CEM24033.1"/>
    <property type="molecule type" value="Genomic_DNA"/>
</dbReference>
<dbReference type="GO" id="GO:0016020">
    <property type="term" value="C:membrane"/>
    <property type="evidence" value="ECO:0007669"/>
    <property type="project" value="UniProtKB-SubCell"/>
</dbReference>
<feature type="chain" id="PRO_5005189581" description="Peroxisomal membrane protein 2" evidence="7">
    <location>
        <begin position="19"/>
        <end position="439"/>
    </location>
</feature>
<accession>A0A0G4G6P1</accession>
<feature type="compositionally biased region" description="Basic and acidic residues" evidence="6">
    <location>
        <begin position="409"/>
        <end position="439"/>
    </location>
</feature>
<dbReference type="Proteomes" id="UP000041254">
    <property type="component" value="Unassembled WGS sequence"/>
</dbReference>
<feature type="compositionally biased region" description="Low complexity" evidence="6">
    <location>
        <begin position="397"/>
        <end position="406"/>
    </location>
</feature>
<dbReference type="PANTHER" id="PTHR11266:SF121">
    <property type="entry name" value="OS09G0315000 PROTEIN"/>
    <property type="match status" value="1"/>
</dbReference>
<evidence type="ECO:0000256" key="5">
    <source>
        <dbReference type="ARBA" id="ARBA00023136"/>
    </source>
</evidence>
<dbReference type="InParanoid" id="A0A0G4G6P1"/>
<dbReference type="Pfam" id="PF04117">
    <property type="entry name" value="Mpv17_PMP22"/>
    <property type="match status" value="1"/>
</dbReference>
<organism evidence="8 9">
    <name type="scientific">Vitrella brassicaformis (strain CCMP3155)</name>
    <dbReference type="NCBI Taxonomy" id="1169540"/>
    <lineage>
        <taxon>Eukaryota</taxon>
        <taxon>Sar</taxon>
        <taxon>Alveolata</taxon>
        <taxon>Colpodellida</taxon>
        <taxon>Vitrellaceae</taxon>
        <taxon>Vitrella</taxon>
    </lineage>
</organism>
<evidence type="ECO:0000256" key="4">
    <source>
        <dbReference type="ARBA" id="ARBA00022989"/>
    </source>
</evidence>
<proteinExistence type="inferred from homology"/>
<name>A0A0G4G6P1_VITBC</name>
<keyword evidence="9" id="KW-1185">Reference proteome</keyword>
<dbReference type="PANTHER" id="PTHR11266">
    <property type="entry name" value="PEROXISOMAL MEMBRANE PROTEIN 2, PXMP2 MPV17"/>
    <property type="match status" value="1"/>
</dbReference>
<evidence type="ECO:0000256" key="6">
    <source>
        <dbReference type="SAM" id="MobiDB-lite"/>
    </source>
</evidence>
<comment type="subcellular location">
    <subcellularLocation>
        <location evidence="1">Membrane</location>
        <topology evidence="1">Multi-pass membrane protein</topology>
    </subcellularLocation>
</comment>
<keyword evidence="5" id="KW-0472">Membrane</keyword>
<evidence type="ECO:0000256" key="1">
    <source>
        <dbReference type="ARBA" id="ARBA00004141"/>
    </source>
</evidence>
<feature type="signal peptide" evidence="7">
    <location>
        <begin position="1"/>
        <end position="18"/>
    </location>
</feature>
<feature type="region of interest" description="Disordered" evidence="6">
    <location>
        <begin position="36"/>
        <end position="58"/>
    </location>
</feature>
<comment type="similarity">
    <text evidence="2">Belongs to the peroxisomal membrane protein PXMP2/4 family.</text>
</comment>
<evidence type="ECO:0000256" key="2">
    <source>
        <dbReference type="ARBA" id="ARBA00006824"/>
    </source>
</evidence>
<dbReference type="AlphaFoldDB" id="A0A0G4G6P1"/>
<dbReference type="PhylomeDB" id="A0A0G4G6P1"/>
<evidence type="ECO:0008006" key="10">
    <source>
        <dbReference type="Google" id="ProtNLM"/>
    </source>
</evidence>
<reference evidence="8 9" key="1">
    <citation type="submission" date="2014-11" db="EMBL/GenBank/DDBJ databases">
        <authorList>
            <person name="Zhu J."/>
            <person name="Qi W."/>
            <person name="Song R."/>
        </authorList>
    </citation>
    <scope>NUCLEOTIDE SEQUENCE [LARGE SCALE GENOMIC DNA]</scope>
</reference>
<keyword evidence="4" id="KW-1133">Transmembrane helix</keyword>
<feature type="region of interest" description="Disordered" evidence="6">
    <location>
        <begin position="338"/>
        <end position="439"/>
    </location>
</feature>
<sequence>MALFPLVLLLHGASTASAFTPGLVQPLTRTNTLWRRRGSKPAMAMSEGPLEEPRKPAAEEPHIPTIEEVEHAVEEELRPVVRTVKESVTKVVMSAMDEGVSSLAQTRTAQTQNVAVLAAVAAYIFLQFSTVDSDIWRGWSFEEVLYRLPLANWNAYEAALAREPILTKSVLTGATYFIGDWIAQWVENTDAGRDPLLVDRWRILRNTLLGFVVLGPLAHFYYDWNGDWPLPWPVKLLFDQLAYVPFYNTVYFVLLEAMNGKTFKQAWDDYAKKWWTLLKAGLKLWPLVGILTYTIVPVRHRLLWVDSIEIIYAAILSSIANAPKDPNHTLLEEVVEEAAAHEHEHEEQQPPPAQPSEQQPDSRQQQPAAAPLTRGFGDVVDVSDTPASVIAGGRRGGPPVAAAAAGQEGGKDTHTHHGVREDAGAAREGKREGNELTLT</sequence>
<feature type="compositionally biased region" description="Basic and acidic residues" evidence="6">
    <location>
        <begin position="338"/>
        <end position="348"/>
    </location>
</feature>
<evidence type="ECO:0000313" key="8">
    <source>
        <dbReference type="EMBL" id="CEM24033.1"/>
    </source>
</evidence>
<dbReference type="InterPro" id="IPR007248">
    <property type="entry name" value="Mpv17_PMP22"/>
</dbReference>
<dbReference type="VEuPathDB" id="CryptoDB:Vbra_4534"/>